<reference evidence="3" key="1">
    <citation type="journal article" date="2019" name="Int. J. Syst. Evol. Microbiol.">
        <title>The Global Catalogue of Microorganisms (GCM) 10K type strain sequencing project: providing services to taxonomists for standard genome sequencing and annotation.</title>
        <authorList>
            <consortium name="The Broad Institute Genomics Platform"/>
            <consortium name="The Broad Institute Genome Sequencing Center for Infectious Disease"/>
            <person name="Wu L."/>
            <person name="Ma J."/>
        </authorList>
    </citation>
    <scope>NUCLEOTIDE SEQUENCE [LARGE SCALE GENOMIC DNA]</scope>
    <source>
        <strain evidence="3">KCTC 19812</strain>
    </source>
</reference>
<sequence length="150" mass="16698">MKFKQLQFPESLSEKGSIQSFMAYVNALEEKKIEAKLVEKINLIIDQINLYEKDEKTFIPKLKKARSKIVALVEKEAKLVPIGYYQNQWMALGMAAFGIPFGVMFGIALDNMAFISLGIPFGLSIGLGVGAAQDENAKKNGRQLNVKINI</sequence>
<evidence type="ECO:0000256" key="1">
    <source>
        <dbReference type="SAM" id="Phobius"/>
    </source>
</evidence>
<dbReference type="EMBL" id="JBHUIV010000014">
    <property type="protein sequence ID" value="MFD2201749.1"/>
    <property type="molecule type" value="Genomic_DNA"/>
</dbReference>
<protein>
    <submittedName>
        <fullName evidence="2">Uncharacterized protein</fullName>
    </submittedName>
</protein>
<organism evidence="2 3">
    <name type="scientific">Shivajiella indica</name>
    <dbReference type="NCBI Taxonomy" id="872115"/>
    <lineage>
        <taxon>Bacteria</taxon>
        <taxon>Pseudomonadati</taxon>
        <taxon>Bacteroidota</taxon>
        <taxon>Cytophagia</taxon>
        <taxon>Cytophagales</taxon>
        <taxon>Cyclobacteriaceae</taxon>
        <taxon>Shivajiella</taxon>
    </lineage>
</organism>
<accession>A0ABW5B937</accession>
<keyword evidence="3" id="KW-1185">Reference proteome</keyword>
<name>A0ABW5B937_9BACT</name>
<keyword evidence="1" id="KW-0472">Membrane</keyword>
<dbReference type="RefSeq" id="WP_380801684.1">
    <property type="nucleotide sequence ID" value="NZ_JBHUIV010000014.1"/>
</dbReference>
<proteinExistence type="predicted"/>
<evidence type="ECO:0000313" key="3">
    <source>
        <dbReference type="Proteomes" id="UP001597414"/>
    </source>
</evidence>
<keyword evidence="1" id="KW-1133">Transmembrane helix</keyword>
<evidence type="ECO:0000313" key="2">
    <source>
        <dbReference type="EMBL" id="MFD2201749.1"/>
    </source>
</evidence>
<comment type="caution">
    <text evidence="2">The sequence shown here is derived from an EMBL/GenBank/DDBJ whole genome shotgun (WGS) entry which is preliminary data.</text>
</comment>
<gene>
    <name evidence="2" type="ORF">ACFSKV_09235</name>
</gene>
<feature type="transmembrane region" description="Helical" evidence="1">
    <location>
        <begin position="113"/>
        <end position="132"/>
    </location>
</feature>
<feature type="transmembrane region" description="Helical" evidence="1">
    <location>
        <begin position="89"/>
        <end position="107"/>
    </location>
</feature>
<keyword evidence="1" id="KW-0812">Transmembrane</keyword>
<dbReference type="Proteomes" id="UP001597414">
    <property type="component" value="Unassembled WGS sequence"/>
</dbReference>